<evidence type="ECO:0000313" key="2">
    <source>
        <dbReference type="Proteomes" id="UP000276133"/>
    </source>
</evidence>
<proteinExistence type="predicted"/>
<organism evidence="1 2">
    <name type="scientific">Brachionus plicatilis</name>
    <name type="common">Marine rotifer</name>
    <name type="synonym">Brachionus muelleri</name>
    <dbReference type="NCBI Taxonomy" id="10195"/>
    <lineage>
        <taxon>Eukaryota</taxon>
        <taxon>Metazoa</taxon>
        <taxon>Spiralia</taxon>
        <taxon>Gnathifera</taxon>
        <taxon>Rotifera</taxon>
        <taxon>Eurotatoria</taxon>
        <taxon>Monogononta</taxon>
        <taxon>Pseudotrocha</taxon>
        <taxon>Ploima</taxon>
        <taxon>Brachionidae</taxon>
        <taxon>Brachionus</taxon>
    </lineage>
</organism>
<gene>
    <name evidence="1" type="ORF">BpHYR1_031761</name>
</gene>
<comment type="caution">
    <text evidence="1">The sequence shown here is derived from an EMBL/GenBank/DDBJ whole genome shotgun (WGS) entry which is preliminary data.</text>
</comment>
<dbReference type="EMBL" id="REGN01001179">
    <property type="protein sequence ID" value="RNA36483.1"/>
    <property type="molecule type" value="Genomic_DNA"/>
</dbReference>
<feature type="non-terminal residue" evidence="1">
    <location>
        <position position="1"/>
    </location>
</feature>
<dbReference type="Proteomes" id="UP000276133">
    <property type="component" value="Unassembled WGS sequence"/>
</dbReference>
<protein>
    <submittedName>
        <fullName evidence="1">Uncharacterized protein</fullName>
    </submittedName>
</protein>
<keyword evidence="2" id="KW-1185">Reference proteome</keyword>
<accession>A0A3M7SL28</accession>
<reference evidence="1 2" key="1">
    <citation type="journal article" date="2018" name="Sci. Rep.">
        <title>Genomic signatures of local adaptation to the degree of environmental predictability in rotifers.</title>
        <authorList>
            <person name="Franch-Gras L."/>
            <person name="Hahn C."/>
            <person name="Garcia-Roger E.M."/>
            <person name="Carmona M.J."/>
            <person name="Serra M."/>
            <person name="Gomez A."/>
        </authorList>
    </citation>
    <scope>NUCLEOTIDE SEQUENCE [LARGE SCALE GENOMIC DNA]</scope>
    <source>
        <strain evidence="1">HYR1</strain>
    </source>
</reference>
<dbReference type="AlphaFoldDB" id="A0A3M7SL28"/>
<feature type="non-terminal residue" evidence="1">
    <location>
        <position position="68"/>
    </location>
</feature>
<sequence>YKRSEIGFPYFIQKPYLSLGQIQVNKPMKKNQATDSHLEKQLHNLYERSEIGFPYFIQKPYLRFWQIQ</sequence>
<evidence type="ECO:0000313" key="1">
    <source>
        <dbReference type="EMBL" id="RNA36483.1"/>
    </source>
</evidence>
<name>A0A3M7SL28_BRAPC</name>